<proteinExistence type="predicted"/>
<feature type="non-terminal residue" evidence="1">
    <location>
        <position position="1"/>
    </location>
</feature>
<gene>
    <name evidence="1" type="ORF">CR513_50258</name>
</gene>
<dbReference type="EMBL" id="QJKJ01011685">
    <property type="protein sequence ID" value="RDX70492.1"/>
    <property type="molecule type" value="Genomic_DNA"/>
</dbReference>
<keyword evidence="2" id="KW-1185">Reference proteome</keyword>
<comment type="caution">
    <text evidence="1">The sequence shown here is derived from an EMBL/GenBank/DDBJ whole genome shotgun (WGS) entry which is preliminary data.</text>
</comment>
<sequence length="175" mass="20122">MLVWSRSLTKSFKCPLVFPTNFLFFLRSEVILNVKGLTNFLWSLPLDHVRYSLACKVQQALDVQRQELKKEKGKTDQDEIEERGLIDLDEIGVPRLEIFVGGLLIGIRSLNVLFAVLDYLGQDLACDVGKRDAAICAIVLDHMLDRLRFQRHCLVHLERLAVRTLQGDLPRRRHA</sequence>
<evidence type="ECO:0000313" key="1">
    <source>
        <dbReference type="EMBL" id="RDX70492.1"/>
    </source>
</evidence>
<name>A0A371EWU3_MUCPR</name>
<evidence type="ECO:0000313" key="2">
    <source>
        <dbReference type="Proteomes" id="UP000257109"/>
    </source>
</evidence>
<dbReference type="Proteomes" id="UP000257109">
    <property type="component" value="Unassembled WGS sequence"/>
</dbReference>
<protein>
    <submittedName>
        <fullName evidence="1">Uncharacterized protein</fullName>
    </submittedName>
</protein>
<accession>A0A371EWU3</accession>
<reference evidence="1" key="1">
    <citation type="submission" date="2018-05" db="EMBL/GenBank/DDBJ databases">
        <title>Draft genome of Mucuna pruriens seed.</title>
        <authorList>
            <person name="Nnadi N.E."/>
            <person name="Vos R."/>
            <person name="Hasami M.H."/>
            <person name="Devisetty U.K."/>
            <person name="Aguiy J.C."/>
        </authorList>
    </citation>
    <scope>NUCLEOTIDE SEQUENCE [LARGE SCALE GENOMIC DNA]</scope>
    <source>
        <strain evidence="1">JCA_2017</strain>
    </source>
</reference>
<organism evidence="1 2">
    <name type="scientific">Mucuna pruriens</name>
    <name type="common">Velvet bean</name>
    <name type="synonym">Dolichos pruriens</name>
    <dbReference type="NCBI Taxonomy" id="157652"/>
    <lineage>
        <taxon>Eukaryota</taxon>
        <taxon>Viridiplantae</taxon>
        <taxon>Streptophyta</taxon>
        <taxon>Embryophyta</taxon>
        <taxon>Tracheophyta</taxon>
        <taxon>Spermatophyta</taxon>
        <taxon>Magnoliopsida</taxon>
        <taxon>eudicotyledons</taxon>
        <taxon>Gunneridae</taxon>
        <taxon>Pentapetalae</taxon>
        <taxon>rosids</taxon>
        <taxon>fabids</taxon>
        <taxon>Fabales</taxon>
        <taxon>Fabaceae</taxon>
        <taxon>Papilionoideae</taxon>
        <taxon>50 kb inversion clade</taxon>
        <taxon>NPAAA clade</taxon>
        <taxon>indigoferoid/millettioid clade</taxon>
        <taxon>Phaseoleae</taxon>
        <taxon>Mucuna</taxon>
    </lineage>
</organism>
<dbReference type="AlphaFoldDB" id="A0A371EWU3"/>